<proteinExistence type="predicted"/>
<sequence>MSYIINTKSGSQWTTNELELLKIEIEDQTDEEFFGKDLNLVNISKYQDVIDECIQNKQIRRLFQYINLVHYLSPDEESAVDDYAKFLIDNILEYTSDNNYTRTRKNIKFIMCGNITNAETDICITNNESILFLLQEDKSYNNLNNQAECQIIAKAIAAYQTNKIIMKNIKEYIFPAIVMVGTYPVFYKIPITNDLDHCVRFGSKIPQNITRVYKFNPIINNIQSKSGMTNKINRINIMRSYEAFRPFINTNVI</sequence>
<evidence type="ECO:0000313" key="2">
    <source>
        <dbReference type="Proteomes" id="UP000245383"/>
    </source>
</evidence>
<reference evidence="1 2" key="1">
    <citation type="journal article" date="2018" name="MBio">
        <title>Comparative Genomics Reveals the Core Gene Toolbox for the Fungus-Insect Symbiosis.</title>
        <authorList>
            <person name="Wang Y."/>
            <person name="Stata M."/>
            <person name="Wang W."/>
            <person name="Stajich J.E."/>
            <person name="White M.M."/>
            <person name="Moncalvo J.M."/>
        </authorList>
    </citation>
    <scope>NUCLEOTIDE SEQUENCE [LARGE SCALE GENOMIC DNA]</scope>
    <source>
        <strain evidence="1 2">SWE-8-4</strain>
    </source>
</reference>
<protein>
    <submittedName>
        <fullName evidence="1">Uncharacterized protein</fullName>
    </submittedName>
</protein>
<dbReference type="AlphaFoldDB" id="A0A2T9XY29"/>
<dbReference type="Proteomes" id="UP000245383">
    <property type="component" value="Unassembled WGS sequence"/>
</dbReference>
<evidence type="ECO:0000313" key="1">
    <source>
        <dbReference type="EMBL" id="PVU84987.1"/>
    </source>
</evidence>
<accession>A0A2T9XY29</accession>
<keyword evidence="2" id="KW-1185">Reference proteome</keyword>
<dbReference type="EMBL" id="MBFR01000969">
    <property type="protein sequence ID" value="PVU84987.1"/>
    <property type="molecule type" value="Genomic_DNA"/>
</dbReference>
<organism evidence="1 2">
    <name type="scientific">Smittium simulii</name>
    <dbReference type="NCBI Taxonomy" id="133385"/>
    <lineage>
        <taxon>Eukaryota</taxon>
        <taxon>Fungi</taxon>
        <taxon>Fungi incertae sedis</taxon>
        <taxon>Zoopagomycota</taxon>
        <taxon>Kickxellomycotina</taxon>
        <taxon>Harpellomycetes</taxon>
        <taxon>Harpellales</taxon>
        <taxon>Legeriomycetaceae</taxon>
        <taxon>Smittium</taxon>
    </lineage>
</organism>
<comment type="caution">
    <text evidence="1">The sequence shown here is derived from an EMBL/GenBank/DDBJ whole genome shotgun (WGS) entry which is preliminary data.</text>
</comment>
<gene>
    <name evidence="1" type="ORF">BB561_007001</name>
</gene>
<dbReference type="OrthoDB" id="3213671at2759"/>
<name>A0A2T9XY29_9FUNG</name>